<organism evidence="1 2">
    <name type="scientific">Streptomyces lavendofoliae</name>
    <dbReference type="NCBI Taxonomy" id="67314"/>
    <lineage>
        <taxon>Bacteria</taxon>
        <taxon>Bacillati</taxon>
        <taxon>Actinomycetota</taxon>
        <taxon>Actinomycetes</taxon>
        <taxon>Kitasatosporales</taxon>
        <taxon>Streptomycetaceae</taxon>
        <taxon>Streptomyces</taxon>
    </lineage>
</organism>
<proteinExistence type="predicted"/>
<dbReference type="RefSeq" id="WP_373297724.1">
    <property type="nucleotide sequence ID" value="NZ_BMTP01000008.1"/>
</dbReference>
<keyword evidence="2" id="KW-1185">Reference proteome</keyword>
<reference evidence="1" key="1">
    <citation type="journal article" date="2014" name="Int. J. Syst. Evol. Microbiol.">
        <title>Complete genome sequence of Corynebacterium casei LMG S-19264T (=DSM 44701T), isolated from a smear-ripened cheese.</title>
        <authorList>
            <consortium name="US DOE Joint Genome Institute (JGI-PGF)"/>
            <person name="Walter F."/>
            <person name="Albersmeier A."/>
            <person name="Kalinowski J."/>
            <person name="Ruckert C."/>
        </authorList>
    </citation>
    <scope>NUCLEOTIDE SEQUENCE</scope>
    <source>
        <strain evidence="1">JCM 4391</strain>
    </source>
</reference>
<comment type="caution">
    <text evidence="1">The sequence shown here is derived from an EMBL/GenBank/DDBJ whole genome shotgun (WGS) entry which is preliminary data.</text>
</comment>
<reference evidence="1" key="2">
    <citation type="submission" date="2020-09" db="EMBL/GenBank/DDBJ databases">
        <authorList>
            <person name="Sun Q."/>
            <person name="Ohkuma M."/>
        </authorList>
    </citation>
    <scope>NUCLEOTIDE SEQUENCE</scope>
    <source>
        <strain evidence="1">JCM 4391</strain>
    </source>
</reference>
<name>A0A918M4V6_9ACTN</name>
<accession>A0A918M4V6</accession>
<dbReference type="AlphaFoldDB" id="A0A918M4V6"/>
<dbReference type="InterPro" id="IPR029058">
    <property type="entry name" value="AB_hydrolase_fold"/>
</dbReference>
<evidence type="ECO:0000313" key="1">
    <source>
        <dbReference type="EMBL" id="GGU44048.1"/>
    </source>
</evidence>
<dbReference type="Gene3D" id="3.40.50.1820">
    <property type="entry name" value="alpha/beta hydrolase"/>
    <property type="match status" value="1"/>
</dbReference>
<dbReference type="Proteomes" id="UP000636661">
    <property type="component" value="Unassembled WGS sequence"/>
</dbReference>
<protein>
    <submittedName>
        <fullName evidence="1">Uncharacterized protein</fullName>
    </submittedName>
</protein>
<dbReference type="EMBL" id="BMTP01000008">
    <property type="protein sequence ID" value="GGU44048.1"/>
    <property type="molecule type" value="Genomic_DNA"/>
</dbReference>
<evidence type="ECO:0000313" key="2">
    <source>
        <dbReference type="Proteomes" id="UP000636661"/>
    </source>
</evidence>
<sequence length="78" mass="7970">MTASDEFRARVDNCAHMAGGTTTSGDGTRIAYERRGDGPPLVPVSGALGTAARHGSLTGQTHTVAPQALAPSAFFRNG</sequence>
<gene>
    <name evidence="1" type="ORF">GCM10010274_35020</name>
</gene>